<dbReference type="PATRIC" id="fig|883111.3.peg.652"/>
<proteinExistence type="predicted"/>
<name>K1LWI3_9LACT</name>
<dbReference type="InterPro" id="IPR013491">
    <property type="entry name" value="Tape_meas_N"/>
</dbReference>
<dbReference type="Pfam" id="PF20155">
    <property type="entry name" value="TMP_3"/>
    <property type="match status" value="1"/>
</dbReference>
<dbReference type="InterPro" id="IPR016024">
    <property type="entry name" value="ARM-type_fold"/>
</dbReference>
<dbReference type="Proteomes" id="UP000004465">
    <property type="component" value="Unassembled WGS sequence"/>
</dbReference>
<accession>K1LWI3</accession>
<dbReference type="NCBIfam" id="TIGR02675">
    <property type="entry name" value="tape_meas_nterm"/>
    <property type="match status" value="1"/>
</dbReference>
<gene>
    <name evidence="2" type="ORF">HMPREF9706_00648</name>
</gene>
<dbReference type="OrthoDB" id="2138465at2"/>
<dbReference type="EMBL" id="AGZD01000007">
    <property type="protein sequence ID" value="EKB54458.1"/>
    <property type="molecule type" value="Genomic_DNA"/>
</dbReference>
<dbReference type="HOGENOM" id="CLU_253824_0_0_9"/>
<reference evidence="2 3" key="1">
    <citation type="submission" date="2012-07" db="EMBL/GenBank/DDBJ databases">
        <title>The Genome Sequence of Facklamia hominis CCUG 36813.</title>
        <authorList>
            <consortium name="The Broad Institute Genome Sequencing Platform"/>
            <person name="Earl A."/>
            <person name="Ward D."/>
            <person name="Feldgarden M."/>
            <person name="Gevers D."/>
            <person name="Huys G."/>
            <person name="Walker B."/>
            <person name="Young S.K."/>
            <person name="Zeng Q."/>
            <person name="Gargeya S."/>
            <person name="Fitzgerald M."/>
            <person name="Haas B."/>
            <person name="Abouelleil A."/>
            <person name="Alvarado L."/>
            <person name="Arachchi H.M."/>
            <person name="Berlin A.M."/>
            <person name="Chapman S.B."/>
            <person name="Goldberg J."/>
            <person name="Griggs A."/>
            <person name="Gujja S."/>
            <person name="Hansen M."/>
            <person name="Howarth C."/>
            <person name="Imamovic A."/>
            <person name="Larimer J."/>
            <person name="McCowen C."/>
            <person name="Montmayeur A."/>
            <person name="Murphy C."/>
            <person name="Neiman D."/>
            <person name="Pearson M."/>
            <person name="Priest M."/>
            <person name="Roberts A."/>
            <person name="Saif S."/>
            <person name="Shea T."/>
            <person name="Sisk P."/>
            <person name="Sykes S."/>
            <person name="Wortman J."/>
            <person name="Nusbaum C."/>
            <person name="Birren B."/>
        </authorList>
    </citation>
    <scope>NUCLEOTIDE SEQUENCE [LARGE SCALE GENOMIC DNA]</scope>
    <source>
        <strain evidence="2 3">CCUG 36813</strain>
    </source>
</reference>
<dbReference type="Gene3D" id="1.20.120.20">
    <property type="entry name" value="Apolipoprotein"/>
    <property type="match status" value="1"/>
</dbReference>
<dbReference type="SUPFAM" id="SSF48371">
    <property type="entry name" value="ARM repeat"/>
    <property type="match status" value="1"/>
</dbReference>
<sequence length="1281" mass="133672">MAESYSVEAILTAVDSNFSRTMDSANSSLKSLLGYQSKGTAGMGSLAKGFMVGNLAAKLVSKGIQGITANVGKAVDRFDTMNTFPKMMTTMGYSTKEANKAIKDLGDGIEGLPTTLDSVTGTTQQLALLTGDLKKSTKLTLALNNAFLASGSSSADASRGLTQYSQMLSKGKVDQQSWNTLLETMPTALTKVAESFGYAGASAKTDLYDALKDGKITFDEFNDKLMELNDGVGGFAEMAKINSEGIKTSFGNISNAVAKGLANTMSAIDRSLESLGFDNMAKLIDKGKYTINDAFKALNGDAEKGVKGLIDIFTDNVKPFQDEIKRFFSFGDVDISSVAKMAAAYLGAWSVVGNALPLIERSVGGLELFSDTVMAIPGKAITGLNATKSSIAKFASTAYSKSNIIKKSANFMADGYTKSLFRIQAAMGRFDGGKPWASFEKMTASMGKFWNGMKRVGSLGVQAISKTAGAFSQLAMAGLQTVGPVAMIGVALAGAGLAYQTFGTQIDMIAQMATTQGPAIISNLADGIISQLPTLIDSGVQMLQLFADAFSANFPVLVQKGVEIISSLVQGVGQNIPQLISIASQIVSTFVGSIVPAIAQLTIVGMQFILQLAQGVVGALPQMLSQGQGSVSQFIQGALGFIDQVMQIGFQIISTLISGIMNNLPQILSIGVQAITQFIQGLVQMLPTIINYGVRIIRQLITGIVTNFGTIISTAAKIILVIVSGLLQALPQIVSAGAQIIVSLLNGITQLFGSLFESGFEIASKVIEGIKNGVANLGSAAWDGLKTGVSGVWDWVTGKSAEGSTATVENVQTMEQGVTESTALMNQNVTENVDSMSGNLQTKVGEMSLNIPSQFETMAQMAGLNFQQLGINLDTEMANIQANLPAGAQVTAEGIKAHFANLGVDVPNDFAQMAANAMGAMSGFDVDAIASAGNTVNQIVSEFGKLPPEVTPPVDSAVQQANASFNNLASEAPANVSSTTSSVSSEFTQMEGEVTGAMTSMESSVSSGFTGVGASVQSFTSQMNSTMTSAMNSMKTSVQSAMNSIKSNVQSSMNSTKSVMTSSLNSMKSQMQSAVNSMKSTMQNAMSSIQSVVSSGMNQVVSAIRSAMQQAVSAMRSAAGQARSAGYQMGAGFLGGLNAMSGAIIGRARAIASAAAAAMRSALRIHSPSRVTAEIGGYFGKGLAVGIDDETRKVEKIAANLAVSASSATERASERNPLSLATTELRGSRQAIESLASNRTASVESPNQPAEIYLNMGGTVFKAFTQSITHQQELDLSLSHY</sequence>
<evidence type="ECO:0000259" key="1">
    <source>
        <dbReference type="Pfam" id="PF20155"/>
    </source>
</evidence>
<organism evidence="2 3">
    <name type="scientific">Facklamia hominis CCUG 36813</name>
    <dbReference type="NCBI Taxonomy" id="883111"/>
    <lineage>
        <taxon>Bacteria</taxon>
        <taxon>Bacillati</taxon>
        <taxon>Bacillota</taxon>
        <taxon>Bacilli</taxon>
        <taxon>Lactobacillales</taxon>
        <taxon>Aerococcaceae</taxon>
        <taxon>Facklamia</taxon>
    </lineage>
</organism>
<feature type="domain" description="Tape measure protein N-terminal" evidence="1">
    <location>
        <begin position="73"/>
        <end position="265"/>
    </location>
</feature>
<comment type="caution">
    <text evidence="2">The sequence shown here is derived from an EMBL/GenBank/DDBJ whole genome shotgun (WGS) entry which is preliminary data.</text>
</comment>
<dbReference type="SUPFAM" id="SSF58113">
    <property type="entry name" value="Apolipoprotein A-I"/>
    <property type="match status" value="1"/>
</dbReference>
<keyword evidence="3" id="KW-1185">Reference proteome</keyword>
<evidence type="ECO:0000313" key="3">
    <source>
        <dbReference type="Proteomes" id="UP000004465"/>
    </source>
</evidence>
<evidence type="ECO:0000313" key="2">
    <source>
        <dbReference type="EMBL" id="EKB54458.1"/>
    </source>
</evidence>
<protein>
    <submittedName>
        <fullName evidence="2">Tape measure domain-containing protein</fullName>
    </submittedName>
</protein>
<dbReference type="STRING" id="883111.HMPREF9706_00648"/>